<dbReference type="PANTHER" id="PTHR12147:SF26">
    <property type="entry name" value="PEPTIDASE M28 DOMAIN-CONTAINING PROTEIN"/>
    <property type="match status" value="1"/>
</dbReference>
<reference evidence="6" key="1">
    <citation type="submission" date="2016-10" db="EMBL/GenBank/DDBJ databases">
        <authorList>
            <person name="Varghese N."/>
            <person name="Submissions S."/>
        </authorList>
    </citation>
    <scope>NUCLEOTIDE SEQUENCE [LARGE SCALE GENOMIC DNA]</scope>
    <source>
        <strain evidence="6">IBRC-M 10761</strain>
    </source>
</reference>
<feature type="domain" description="Fibronectin type-III" evidence="4">
    <location>
        <begin position="385"/>
        <end position="470"/>
    </location>
</feature>
<evidence type="ECO:0000256" key="1">
    <source>
        <dbReference type="ARBA" id="ARBA00004613"/>
    </source>
</evidence>
<dbReference type="PANTHER" id="PTHR12147">
    <property type="entry name" value="METALLOPEPTIDASE M28 FAMILY MEMBER"/>
    <property type="match status" value="1"/>
</dbReference>
<dbReference type="GO" id="GO:0005576">
    <property type="term" value="C:extracellular region"/>
    <property type="evidence" value="ECO:0007669"/>
    <property type="project" value="UniProtKB-SubCell"/>
</dbReference>
<dbReference type="PROSITE" id="PS50853">
    <property type="entry name" value="FN3"/>
    <property type="match status" value="1"/>
</dbReference>
<keyword evidence="6" id="KW-1185">Reference proteome</keyword>
<dbReference type="Gene3D" id="2.60.40.10">
    <property type="entry name" value="Immunoglobulins"/>
    <property type="match status" value="1"/>
</dbReference>
<dbReference type="GO" id="GO:0008235">
    <property type="term" value="F:metalloexopeptidase activity"/>
    <property type="evidence" value="ECO:0007669"/>
    <property type="project" value="InterPro"/>
</dbReference>
<dbReference type="InterPro" id="IPR036116">
    <property type="entry name" value="FN3_sf"/>
</dbReference>
<dbReference type="InterPro" id="IPR045175">
    <property type="entry name" value="M28_fam"/>
</dbReference>
<keyword evidence="3" id="KW-0378">Hydrolase</keyword>
<dbReference type="Pfam" id="PF04389">
    <property type="entry name" value="Peptidase_M28"/>
    <property type="match status" value="1"/>
</dbReference>
<dbReference type="GO" id="GO:0006508">
    <property type="term" value="P:proteolysis"/>
    <property type="evidence" value="ECO:0007669"/>
    <property type="project" value="InterPro"/>
</dbReference>
<dbReference type="InterPro" id="IPR003961">
    <property type="entry name" value="FN3_dom"/>
</dbReference>
<protein>
    <submittedName>
        <fullName evidence="5">Peptidase family M28</fullName>
    </submittedName>
</protein>
<name>A0A1H7BJR2_9BACT</name>
<dbReference type="SUPFAM" id="SSF53187">
    <property type="entry name" value="Zn-dependent exopeptidases"/>
    <property type="match status" value="1"/>
</dbReference>
<proteinExistence type="predicted"/>
<dbReference type="Proteomes" id="UP000199403">
    <property type="component" value="Unassembled WGS sequence"/>
</dbReference>
<dbReference type="SUPFAM" id="SSF49265">
    <property type="entry name" value="Fibronectin type III"/>
    <property type="match status" value="1"/>
</dbReference>
<dbReference type="Gene3D" id="3.40.630.10">
    <property type="entry name" value="Zn peptidases"/>
    <property type="match status" value="1"/>
</dbReference>
<accession>A0A1H7BJR2</accession>
<keyword evidence="2" id="KW-0964">Secreted</keyword>
<evidence type="ECO:0000256" key="2">
    <source>
        <dbReference type="ARBA" id="ARBA00022525"/>
    </source>
</evidence>
<keyword evidence="3" id="KW-0645">Protease</keyword>
<dbReference type="CDD" id="cd00063">
    <property type="entry name" value="FN3"/>
    <property type="match status" value="1"/>
</dbReference>
<dbReference type="InterPro" id="IPR007484">
    <property type="entry name" value="Peptidase_M28"/>
</dbReference>
<evidence type="ECO:0000313" key="5">
    <source>
        <dbReference type="EMBL" id="SEJ74782.1"/>
    </source>
</evidence>
<dbReference type="AlphaFoldDB" id="A0A1H7BJR2"/>
<organism evidence="5 6">
    <name type="scientific">Cyclobacterium xiamenense</name>
    <dbReference type="NCBI Taxonomy" id="1297121"/>
    <lineage>
        <taxon>Bacteria</taxon>
        <taxon>Pseudomonadati</taxon>
        <taxon>Bacteroidota</taxon>
        <taxon>Cytophagia</taxon>
        <taxon>Cytophagales</taxon>
        <taxon>Cyclobacteriaceae</taxon>
        <taxon>Cyclobacterium</taxon>
    </lineage>
</organism>
<dbReference type="STRING" id="1416801.SAMN05192553_1119"/>
<dbReference type="InterPro" id="IPR013783">
    <property type="entry name" value="Ig-like_fold"/>
</dbReference>
<evidence type="ECO:0000313" key="6">
    <source>
        <dbReference type="Proteomes" id="UP000199403"/>
    </source>
</evidence>
<comment type="subcellular location">
    <subcellularLocation>
        <location evidence="1">Secreted</location>
    </subcellularLocation>
</comment>
<sequence>MAAKIDYFGAMKQRIHLYAIPYLVLLGLGFLLTLPFSGRAQVPAVHRDPGLASMVAQVSTDSLQQYLEDLVSFGTRHTLSPDEEGRGIEAARQYVLSRFRSFEAGSGGRLRASIDYFQVEPNGRRVDREVRMGNVMATLQGTDPDDDRVFLVSGHIDSRVSDIMNATDDAPGANDDGSGVVALIEMVRILSQQPFPATIVFVAVSGEEQGLIGAAHLARRATEENWNLVAMINNDMIGNSASSGTNLRDNTRLRVFSEGIPLAETEQMAALRRSTNAENDSKSRQLARYIKEVGERYVDQLEIKLIYRNDRFLRGGDHTPFSREGFTAVRLCEMNENYFQQHQDLRMEGGQQYGDLIEHIDYEYLRKNTAVNLAVLASLASAPGVPQEVGVDISGLSNATRLRWKSPENGTARGYYVLMRETSDSMWKRKFYTEALEMELPYSKDNYFFAVQAVGANGAESLPVFPVPVR</sequence>
<evidence type="ECO:0000259" key="4">
    <source>
        <dbReference type="PROSITE" id="PS50853"/>
    </source>
</evidence>
<gene>
    <name evidence="5" type="ORF">SAMN05192553_1119</name>
</gene>
<keyword evidence="3" id="KW-0482">Metalloprotease</keyword>
<dbReference type="EMBL" id="FNZH01000011">
    <property type="protein sequence ID" value="SEJ74782.1"/>
    <property type="molecule type" value="Genomic_DNA"/>
</dbReference>
<evidence type="ECO:0000256" key="3">
    <source>
        <dbReference type="ARBA" id="ARBA00023049"/>
    </source>
</evidence>